<feature type="transmembrane region" description="Helical" evidence="9">
    <location>
        <begin position="103"/>
        <end position="126"/>
    </location>
</feature>
<evidence type="ECO:0000256" key="5">
    <source>
        <dbReference type="ARBA" id="ARBA00022970"/>
    </source>
</evidence>
<evidence type="ECO:0000313" key="11">
    <source>
        <dbReference type="Proteomes" id="UP000608579"/>
    </source>
</evidence>
<feature type="transmembrane region" description="Helical" evidence="9">
    <location>
        <begin position="146"/>
        <end position="167"/>
    </location>
</feature>
<keyword evidence="7 9" id="KW-0472">Membrane</keyword>
<proteinExistence type="inferred from homology"/>
<dbReference type="CDD" id="cd06582">
    <property type="entry name" value="TM_PBP1_LivH_like"/>
    <property type="match status" value="1"/>
</dbReference>
<keyword evidence="4 9" id="KW-0812">Transmembrane</keyword>
<dbReference type="InterPro" id="IPR052157">
    <property type="entry name" value="BCAA_transport_permease"/>
</dbReference>
<sequence length="292" mass="31495">MLIYIIFALNALLFASVLFLITAGLNIVYGVMRIINLAHGNLYALGAYVTAWVLLTIGYSAFPGPLLYIVPPLIGAAVVGLGGLIMEPTLLRPMYKRIEEFQLLVTFGVLLVLEDLFLLLFGPYPLSVREPYSFLGVTKIGDLSYPNYNFLVIALGFIIAFVLWFFLYRTKFGTILRATSLDREMAAAMGVNVKALFTVSFIIGSMIAGLAGGFIVAKDTAVLGMGIEALVLAFVVMVIGGLGSLKGAFIGALIVGVVRQIGTAFFPEIELAVLWLIAAIVLTIKPQGLFGR</sequence>
<name>A0A833ECD7_CALS0</name>
<organism evidence="10 11">
    <name type="scientific">Caldiarchaeum subterraneum</name>
    <dbReference type="NCBI Taxonomy" id="311458"/>
    <lineage>
        <taxon>Archaea</taxon>
        <taxon>Nitrososphaerota</taxon>
        <taxon>Candidatus Caldarchaeales</taxon>
        <taxon>Candidatus Caldarchaeaceae</taxon>
        <taxon>Candidatus Caldarchaeum</taxon>
    </lineage>
</organism>
<dbReference type="AlphaFoldDB" id="A0A833ECD7"/>
<evidence type="ECO:0000256" key="3">
    <source>
        <dbReference type="ARBA" id="ARBA00022475"/>
    </source>
</evidence>
<gene>
    <name evidence="10" type="ORF">EYH45_06285</name>
</gene>
<keyword evidence="3" id="KW-1003">Cell membrane</keyword>
<dbReference type="PANTHER" id="PTHR11795:SF442">
    <property type="entry name" value="ABC TRANSPORTER ATP-BINDING PROTEIN"/>
    <property type="match status" value="1"/>
</dbReference>
<keyword evidence="2" id="KW-0813">Transport</keyword>
<keyword evidence="6 9" id="KW-1133">Transmembrane helix</keyword>
<dbReference type="GO" id="GO:0006865">
    <property type="term" value="P:amino acid transport"/>
    <property type="evidence" value="ECO:0007669"/>
    <property type="project" value="UniProtKB-KW"/>
</dbReference>
<evidence type="ECO:0000313" key="10">
    <source>
        <dbReference type="EMBL" id="HIQ30154.1"/>
    </source>
</evidence>
<evidence type="ECO:0000256" key="1">
    <source>
        <dbReference type="ARBA" id="ARBA00004651"/>
    </source>
</evidence>
<comment type="subcellular location">
    <subcellularLocation>
        <location evidence="1">Cell membrane</location>
        <topology evidence="1">Multi-pass membrane protein</topology>
    </subcellularLocation>
</comment>
<dbReference type="Proteomes" id="UP000608579">
    <property type="component" value="Unassembled WGS sequence"/>
</dbReference>
<evidence type="ECO:0000256" key="6">
    <source>
        <dbReference type="ARBA" id="ARBA00022989"/>
    </source>
</evidence>
<protein>
    <submittedName>
        <fullName evidence="10">Branched-chain amino acid ABC transporter permease</fullName>
    </submittedName>
</protein>
<comment type="similarity">
    <text evidence="8">Belongs to the binding-protein-dependent transport system permease family. LivHM subfamily.</text>
</comment>
<evidence type="ECO:0000256" key="8">
    <source>
        <dbReference type="ARBA" id="ARBA00037998"/>
    </source>
</evidence>
<evidence type="ECO:0000256" key="9">
    <source>
        <dbReference type="SAM" id="Phobius"/>
    </source>
</evidence>
<accession>A0A833ECD7</accession>
<feature type="transmembrane region" description="Helical" evidence="9">
    <location>
        <begin position="265"/>
        <end position="284"/>
    </location>
</feature>
<dbReference type="Pfam" id="PF02653">
    <property type="entry name" value="BPD_transp_2"/>
    <property type="match status" value="1"/>
</dbReference>
<dbReference type="InterPro" id="IPR001851">
    <property type="entry name" value="ABC_transp_permease"/>
</dbReference>
<evidence type="ECO:0000256" key="2">
    <source>
        <dbReference type="ARBA" id="ARBA00022448"/>
    </source>
</evidence>
<dbReference type="EMBL" id="DQVM01000119">
    <property type="protein sequence ID" value="HIQ30154.1"/>
    <property type="molecule type" value="Genomic_DNA"/>
</dbReference>
<keyword evidence="5" id="KW-0029">Amino-acid transport</keyword>
<feature type="transmembrane region" description="Helical" evidence="9">
    <location>
        <begin position="68"/>
        <end position="91"/>
    </location>
</feature>
<feature type="transmembrane region" description="Helical" evidence="9">
    <location>
        <begin position="229"/>
        <end position="258"/>
    </location>
</feature>
<dbReference type="PANTHER" id="PTHR11795">
    <property type="entry name" value="BRANCHED-CHAIN AMINO ACID TRANSPORT SYSTEM PERMEASE PROTEIN LIVH"/>
    <property type="match status" value="1"/>
</dbReference>
<evidence type="ECO:0000256" key="4">
    <source>
        <dbReference type="ARBA" id="ARBA00022692"/>
    </source>
</evidence>
<feature type="transmembrane region" description="Helical" evidence="9">
    <location>
        <begin position="6"/>
        <end position="29"/>
    </location>
</feature>
<feature type="transmembrane region" description="Helical" evidence="9">
    <location>
        <begin position="195"/>
        <end position="217"/>
    </location>
</feature>
<feature type="transmembrane region" description="Helical" evidence="9">
    <location>
        <begin position="41"/>
        <end position="62"/>
    </location>
</feature>
<dbReference type="GO" id="GO:0005886">
    <property type="term" value="C:plasma membrane"/>
    <property type="evidence" value="ECO:0007669"/>
    <property type="project" value="UniProtKB-SubCell"/>
</dbReference>
<dbReference type="GO" id="GO:0022857">
    <property type="term" value="F:transmembrane transporter activity"/>
    <property type="evidence" value="ECO:0007669"/>
    <property type="project" value="InterPro"/>
</dbReference>
<reference evidence="10" key="1">
    <citation type="journal article" date="2020" name="ISME J.">
        <title>Gammaproteobacteria mediating utilization of methyl-, sulfur- and petroleum organic compounds in deep ocean hydrothermal plumes.</title>
        <authorList>
            <person name="Zhou Z."/>
            <person name="Liu Y."/>
            <person name="Pan J."/>
            <person name="Cron B.R."/>
            <person name="Toner B.M."/>
            <person name="Anantharaman K."/>
            <person name="Breier J.A."/>
            <person name="Dick G.J."/>
            <person name="Li M."/>
        </authorList>
    </citation>
    <scope>NUCLEOTIDE SEQUENCE</scope>
    <source>
        <strain evidence="10">SZUA-1515</strain>
    </source>
</reference>
<evidence type="ECO:0000256" key="7">
    <source>
        <dbReference type="ARBA" id="ARBA00023136"/>
    </source>
</evidence>
<comment type="caution">
    <text evidence="10">The sequence shown here is derived from an EMBL/GenBank/DDBJ whole genome shotgun (WGS) entry which is preliminary data.</text>
</comment>